<name>A0ABQ0DQ32_9EUKA</name>
<evidence type="ECO:0000256" key="1">
    <source>
        <dbReference type="SAM" id="MobiDB-lite"/>
    </source>
</evidence>
<dbReference type="Pfam" id="PF00169">
    <property type="entry name" value="PH"/>
    <property type="match status" value="1"/>
</dbReference>
<evidence type="ECO:0000313" key="4">
    <source>
        <dbReference type="Proteomes" id="UP001628156"/>
    </source>
</evidence>
<evidence type="ECO:0000313" key="3">
    <source>
        <dbReference type="EMBL" id="GAB1224950.1"/>
    </source>
</evidence>
<proteinExistence type="predicted"/>
<dbReference type="Gene3D" id="2.30.29.30">
    <property type="entry name" value="Pleckstrin-homology domain (PH domain)/Phosphotyrosine-binding domain (PTB)"/>
    <property type="match status" value="1"/>
</dbReference>
<feature type="region of interest" description="Disordered" evidence="1">
    <location>
        <begin position="451"/>
        <end position="590"/>
    </location>
</feature>
<dbReference type="EMBL" id="BAAFRS010000229">
    <property type="protein sequence ID" value="GAB1224950.1"/>
    <property type="molecule type" value="Genomic_DNA"/>
</dbReference>
<protein>
    <recommendedName>
        <fullName evidence="2">PH domain-containing protein</fullName>
    </recommendedName>
</protein>
<dbReference type="SUPFAM" id="SSF50729">
    <property type="entry name" value="PH domain-like"/>
    <property type="match status" value="1"/>
</dbReference>
<organism evidence="3 4">
    <name type="scientific">Entamoeba nuttalli</name>
    <dbReference type="NCBI Taxonomy" id="412467"/>
    <lineage>
        <taxon>Eukaryota</taxon>
        <taxon>Amoebozoa</taxon>
        <taxon>Evosea</taxon>
        <taxon>Archamoebae</taxon>
        <taxon>Mastigamoebida</taxon>
        <taxon>Entamoebidae</taxon>
        <taxon>Entamoeba</taxon>
    </lineage>
</organism>
<feature type="compositionally biased region" description="Polar residues" evidence="1">
    <location>
        <begin position="580"/>
        <end position="590"/>
    </location>
</feature>
<gene>
    <name evidence="3" type="ORF">ENUP19_0229G0005</name>
</gene>
<sequence>MSERKITVSVASLQPAQFTGWGTKQGGSWKSWKRRFFVLKDRKLWYFESENSTTAKGWIDLPPGTDVKDESERPKKLAFSINSRGVKGIRTFHLTVDTENDFVAFLNGLNKVLGNVKQKTKIDNSIIDETSKIKFTKSFTEGTGIENITKLKNRIKWLNSGQVASLLECALTALPEDTKSIDFCAVVSSDCNSIDFRFAGEQVPMLQTVVDTFWAVGTPPSEIERLNNIGIKVDPRNLGLWLNISERGGMDGGWFMLTEHSPNVIKLVSDGGKINDKIMMLLGVNGINKIDMIGRDLGVTPPRQTEYRFKISGHERANIVKDFFEKSKIKGYNLLIQKIVNDAPSREVLFSVKTTNFDLVKLTIIIEFPTSEIVQDAVELVKGFNVEKHNDLIVMFGNPIALEISCLQQGFGYEVFDEGLGVALVYNLQDENITTVPFKKSLVTTSSRHCNKQQSSCENSPQLSSSVTQEQTNDNNLPQEDHETISQDVSSHTTTYGQQETTQTIPAVPPLSPRRKKQVVGLTQGSGSAPPPVPPLSPRRQAEQKLGLSSRPTGAAPSLPGRPLGAPPRKPAAKPKHKQQINPAQSSPVI</sequence>
<evidence type="ECO:0000259" key="2">
    <source>
        <dbReference type="PROSITE" id="PS50003"/>
    </source>
</evidence>
<dbReference type="PANTHER" id="PTHR12752:SF9">
    <property type="entry name" value="KRAMER, ISOFORM I"/>
    <property type="match status" value="1"/>
</dbReference>
<feature type="domain" description="PH" evidence="2">
    <location>
        <begin position="15"/>
        <end position="114"/>
    </location>
</feature>
<accession>A0ABQ0DQ32</accession>
<reference evidence="3 4" key="1">
    <citation type="journal article" date="2019" name="PLoS Negl. Trop. Dis.">
        <title>Whole genome sequencing of Entamoeba nuttalli reveals mammalian host-related molecular signatures and a novel octapeptide-repeat surface protein.</title>
        <authorList>
            <person name="Tanaka M."/>
            <person name="Makiuchi T."/>
            <person name="Komiyama T."/>
            <person name="Shiina T."/>
            <person name="Osaki K."/>
            <person name="Tachibana H."/>
        </authorList>
    </citation>
    <scope>NUCLEOTIDE SEQUENCE [LARGE SCALE GENOMIC DNA]</scope>
    <source>
        <strain evidence="3 4">P19-061405</strain>
    </source>
</reference>
<feature type="compositionally biased region" description="Polar residues" evidence="1">
    <location>
        <begin position="451"/>
        <end position="478"/>
    </location>
</feature>
<feature type="compositionally biased region" description="Low complexity" evidence="1">
    <location>
        <begin position="554"/>
        <end position="564"/>
    </location>
</feature>
<dbReference type="InterPro" id="IPR001849">
    <property type="entry name" value="PH_domain"/>
</dbReference>
<dbReference type="Proteomes" id="UP001628156">
    <property type="component" value="Unassembled WGS sequence"/>
</dbReference>
<dbReference type="PROSITE" id="PS50003">
    <property type="entry name" value="PH_DOMAIN"/>
    <property type="match status" value="1"/>
</dbReference>
<comment type="caution">
    <text evidence="3">The sequence shown here is derived from an EMBL/GenBank/DDBJ whole genome shotgun (WGS) entry which is preliminary data.</text>
</comment>
<keyword evidence="4" id="KW-1185">Reference proteome</keyword>
<dbReference type="InterPro" id="IPR011993">
    <property type="entry name" value="PH-like_dom_sf"/>
</dbReference>
<feature type="compositionally biased region" description="Low complexity" evidence="1">
    <location>
        <begin position="493"/>
        <end position="504"/>
    </location>
</feature>
<dbReference type="PANTHER" id="PTHR12752">
    <property type="entry name" value="PHOSPHOINOSITOL 3-PHOSPHATE-BINDING PROTEIN"/>
    <property type="match status" value="1"/>
</dbReference>
<dbReference type="SMART" id="SM00233">
    <property type="entry name" value="PH"/>
    <property type="match status" value="1"/>
</dbReference>